<dbReference type="PANTHER" id="PTHR43280">
    <property type="entry name" value="ARAC-FAMILY TRANSCRIPTIONAL REGULATOR"/>
    <property type="match status" value="1"/>
</dbReference>
<dbReference type="GO" id="GO:0003700">
    <property type="term" value="F:DNA-binding transcription factor activity"/>
    <property type="evidence" value="ECO:0007669"/>
    <property type="project" value="InterPro"/>
</dbReference>
<dbReference type="RefSeq" id="WP_162639770.1">
    <property type="nucleotide sequence ID" value="NZ_CP048286.1"/>
</dbReference>
<sequence length="498" mass="54567">MKLVVADDENLVRFSIRSMIGEMDAAWVIAGEATNGEALLELLAEQQPGVAIVDIHMPGLNGLEAIRQGKALSPMTKWIILTGHSDFAFAREAVKLGASDYLLKPIGTDDLERALYATYKDGREMILLHNERFGSNLSALLHGLIAVRQEDREGVFHQGSFMGAVFEQDLPAGGTARAEAHAAFYRRLTACIDRHLAGGIHLAIVTLPGGELAAVGAWNAVQGCEGKRQTGAFFEDALREAALASSGEEAVTVLATGQCRGFKELNARLAELQQLRELRFFYGFGGVIEHGSLQAATGWQERLTLGRKLSAAIDYLHEGRLLNFQNAAMELEPALAGWELAAAESEKRSLLKYIGHAAPGIRLAEGSSGSAVAQEFRLHGERMLRRLKSKEVGPSDVVSQVLLYVDRHYAEEVAIGQIADLLNVTPSYLSTLFHKKTGLTFMKYLTRLRMGKAEELLLGTRMSIKQIAEAVGYFSTRHFTKLFTEAFGKYPSDYRKSV</sequence>
<evidence type="ECO:0000256" key="3">
    <source>
        <dbReference type="ARBA" id="ARBA00023163"/>
    </source>
</evidence>
<accession>A0A6C0NXU4</accession>
<protein>
    <submittedName>
        <fullName evidence="7">Response regulator</fullName>
    </submittedName>
</protein>
<dbReference type="SUPFAM" id="SSF52172">
    <property type="entry name" value="CheY-like"/>
    <property type="match status" value="1"/>
</dbReference>
<dbReference type="Pfam" id="PF12833">
    <property type="entry name" value="HTH_18"/>
    <property type="match status" value="1"/>
</dbReference>
<dbReference type="Proteomes" id="UP000479114">
    <property type="component" value="Chromosome"/>
</dbReference>
<dbReference type="SUPFAM" id="SSF46689">
    <property type="entry name" value="Homeodomain-like"/>
    <property type="match status" value="2"/>
</dbReference>
<dbReference type="PANTHER" id="PTHR43280:SF28">
    <property type="entry name" value="HTH-TYPE TRANSCRIPTIONAL ACTIVATOR RHAS"/>
    <property type="match status" value="1"/>
</dbReference>
<dbReference type="Gene3D" id="3.40.50.2300">
    <property type="match status" value="1"/>
</dbReference>
<reference evidence="7 8" key="1">
    <citation type="submission" date="2020-02" db="EMBL/GenBank/DDBJ databases">
        <title>Paenibacillus sp. nov., isolated from rhizosphere soil of tomato.</title>
        <authorList>
            <person name="Weon H.-Y."/>
            <person name="Lee S.A."/>
        </authorList>
    </citation>
    <scope>NUCLEOTIDE SEQUENCE [LARGE SCALE GENOMIC DNA]</scope>
    <source>
        <strain evidence="7 8">14171R-81</strain>
    </source>
</reference>
<dbReference type="CDD" id="cd17536">
    <property type="entry name" value="REC_YesN-like"/>
    <property type="match status" value="1"/>
</dbReference>
<dbReference type="Gene3D" id="1.10.10.60">
    <property type="entry name" value="Homeodomain-like"/>
    <property type="match status" value="2"/>
</dbReference>
<evidence type="ECO:0000256" key="1">
    <source>
        <dbReference type="ARBA" id="ARBA00023015"/>
    </source>
</evidence>
<evidence type="ECO:0000259" key="5">
    <source>
        <dbReference type="PROSITE" id="PS01124"/>
    </source>
</evidence>
<keyword evidence="8" id="KW-1185">Reference proteome</keyword>
<dbReference type="InterPro" id="IPR009057">
    <property type="entry name" value="Homeodomain-like_sf"/>
</dbReference>
<evidence type="ECO:0000313" key="7">
    <source>
        <dbReference type="EMBL" id="QHW30961.1"/>
    </source>
</evidence>
<dbReference type="InterPro" id="IPR011006">
    <property type="entry name" value="CheY-like_superfamily"/>
</dbReference>
<dbReference type="InterPro" id="IPR001789">
    <property type="entry name" value="Sig_transdc_resp-reg_receiver"/>
</dbReference>
<evidence type="ECO:0000256" key="2">
    <source>
        <dbReference type="ARBA" id="ARBA00023125"/>
    </source>
</evidence>
<dbReference type="AlphaFoldDB" id="A0A6C0NXU4"/>
<feature type="domain" description="Response regulatory" evidence="6">
    <location>
        <begin position="2"/>
        <end position="119"/>
    </location>
</feature>
<dbReference type="Pfam" id="PF00072">
    <property type="entry name" value="Response_reg"/>
    <property type="match status" value="1"/>
</dbReference>
<dbReference type="PROSITE" id="PS50110">
    <property type="entry name" value="RESPONSE_REGULATORY"/>
    <property type="match status" value="1"/>
</dbReference>
<keyword evidence="3" id="KW-0804">Transcription</keyword>
<dbReference type="PROSITE" id="PS01124">
    <property type="entry name" value="HTH_ARAC_FAMILY_2"/>
    <property type="match status" value="1"/>
</dbReference>
<proteinExistence type="predicted"/>
<name>A0A6C0NXU4_9BACL</name>
<dbReference type="GO" id="GO:0000160">
    <property type="term" value="P:phosphorelay signal transduction system"/>
    <property type="evidence" value="ECO:0007669"/>
    <property type="project" value="InterPro"/>
</dbReference>
<evidence type="ECO:0000259" key="6">
    <source>
        <dbReference type="PROSITE" id="PS50110"/>
    </source>
</evidence>
<dbReference type="GO" id="GO:0043565">
    <property type="term" value="F:sequence-specific DNA binding"/>
    <property type="evidence" value="ECO:0007669"/>
    <property type="project" value="InterPro"/>
</dbReference>
<evidence type="ECO:0000256" key="4">
    <source>
        <dbReference type="PROSITE-ProRule" id="PRU00169"/>
    </source>
</evidence>
<keyword evidence="4" id="KW-0597">Phosphoprotein</keyword>
<feature type="domain" description="HTH araC/xylS-type" evidence="5">
    <location>
        <begin position="399"/>
        <end position="497"/>
    </location>
</feature>
<evidence type="ECO:0000313" key="8">
    <source>
        <dbReference type="Proteomes" id="UP000479114"/>
    </source>
</evidence>
<dbReference type="SMART" id="SM00342">
    <property type="entry name" value="HTH_ARAC"/>
    <property type="match status" value="1"/>
</dbReference>
<dbReference type="EMBL" id="CP048286">
    <property type="protein sequence ID" value="QHW30961.1"/>
    <property type="molecule type" value="Genomic_DNA"/>
</dbReference>
<feature type="modified residue" description="4-aspartylphosphate" evidence="4">
    <location>
        <position position="54"/>
    </location>
</feature>
<gene>
    <name evidence="7" type="ORF">GZH47_08910</name>
</gene>
<dbReference type="InterPro" id="IPR020449">
    <property type="entry name" value="Tscrpt_reg_AraC-type_HTH"/>
</dbReference>
<organism evidence="7 8">
    <name type="scientific">Paenibacillus rhizovicinus</name>
    <dbReference type="NCBI Taxonomy" id="2704463"/>
    <lineage>
        <taxon>Bacteria</taxon>
        <taxon>Bacillati</taxon>
        <taxon>Bacillota</taxon>
        <taxon>Bacilli</taxon>
        <taxon>Bacillales</taxon>
        <taxon>Paenibacillaceae</taxon>
        <taxon>Paenibacillus</taxon>
    </lineage>
</organism>
<dbReference type="KEGG" id="prz:GZH47_08910"/>
<dbReference type="PRINTS" id="PR00032">
    <property type="entry name" value="HTHARAC"/>
</dbReference>
<keyword evidence="2" id="KW-0238">DNA-binding</keyword>
<dbReference type="SMART" id="SM00448">
    <property type="entry name" value="REC"/>
    <property type="match status" value="1"/>
</dbReference>
<keyword evidence="1" id="KW-0805">Transcription regulation</keyword>
<dbReference type="InterPro" id="IPR018060">
    <property type="entry name" value="HTH_AraC"/>
</dbReference>